<dbReference type="AlphaFoldDB" id="A0A6G3X4W1"/>
<evidence type="ECO:0000256" key="1">
    <source>
        <dbReference type="SAM" id="MobiDB-lite"/>
    </source>
</evidence>
<feature type="non-terminal residue" evidence="2">
    <location>
        <position position="53"/>
    </location>
</feature>
<feature type="region of interest" description="Disordered" evidence="1">
    <location>
        <begin position="1"/>
        <end position="53"/>
    </location>
</feature>
<evidence type="ECO:0000313" key="2">
    <source>
        <dbReference type="EMBL" id="NEE12825.1"/>
    </source>
</evidence>
<name>A0A6G3X4W1_9ACTN</name>
<gene>
    <name evidence="2" type="ORF">G3M58_41035</name>
</gene>
<sequence>MPEPQSSDGAISPAGAGGPMDLALEEGTSLEKNPAGPDGTGPAGKPRSLWSDA</sequence>
<dbReference type="EMBL" id="JAAGMN010004226">
    <property type="protein sequence ID" value="NEE12825.1"/>
    <property type="molecule type" value="Genomic_DNA"/>
</dbReference>
<protein>
    <submittedName>
        <fullName evidence="2">ABC transporter permease</fullName>
    </submittedName>
</protein>
<accession>A0A6G3X4W1</accession>
<organism evidence="2">
    <name type="scientific">Streptomyces sp. SID7499</name>
    <dbReference type="NCBI Taxonomy" id="2706086"/>
    <lineage>
        <taxon>Bacteria</taxon>
        <taxon>Bacillati</taxon>
        <taxon>Actinomycetota</taxon>
        <taxon>Actinomycetes</taxon>
        <taxon>Kitasatosporales</taxon>
        <taxon>Streptomycetaceae</taxon>
        <taxon>Streptomyces</taxon>
    </lineage>
</organism>
<proteinExistence type="predicted"/>
<reference evidence="2" key="1">
    <citation type="submission" date="2020-01" db="EMBL/GenBank/DDBJ databases">
        <title>Insect and environment-associated Actinomycetes.</title>
        <authorList>
            <person name="Currrie C."/>
            <person name="Chevrette M."/>
            <person name="Carlson C."/>
            <person name="Stubbendieck R."/>
            <person name="Wendt-Pienkowski E."/>
        </authorList>
    </citation>
    <scope>NUCLEOTIDE SEQUENCE</scope>
    <source>
        <strain evidence="2">SID7499</strain>
    </source>
</reference>
<comment type="caution">
    <text evidence="2">The sequence shown here is derived from an EMBL/GenBank/DDBJ whole genome shotgun (WGS) entry which is preliminary data.</text>
</comment>